<reference evidence="3 4" key="1">
    <citation type="journal article" date="2006" name="Science">
        <title>The genome of black cottonwood, Populus trichocarpa (Torr. &amp; Gray).</title>
        <authorList>
            <person name="Tuskan G.A."/>
            <person name="Difazio S."/>
            <person name="Jansson S."/>
            <person name="Bohlmann J."/>
            <person name="Grigoriev I."/>
            <person name="Hellsten U."/>
            <person name="Putnam N."/>
            <person name="Ralph S."/>
            <person name="Rombauts S."/>
            <person name="Salamov A."/>
            <person name="Schein J."/>
            <person name="Sterck L."/>
            <person name="Aerts A."/>
            <person name="Bhalerao R.R."/>
            <person name="Bhalerao R.P."/>
            <person name="Blaudez D."/>
            <person name="Boerjan W."/>
            <person name="Brun A."/>
            <person name="Brunner A."/>
            <person name="Busov V."/>
            <person name="Campbell M."/>
            <person name="Carlson J."/>
            <person name="Chalot M."/>
            <person name="Chapman J."/>
            <person name="Chen G.L."/>
            <person name="Cooper D."/>
            <person name="Coutinho P.M."/>
            <person name="Couturier J."/>
            <person name="Covert S."/>
            <person name="Cronk Q."/>
            <person name="Cunningham R."/>
            <person name="Davis J."/>
            <person name="Degroeve S."/>
            <person name="Dejardin A."/>
            <person name="Depamphilis C."/>
            <person name="Detter J."/>
            <person name="Dirks B."/>
            <person name="Dubchak I."/>
            <person name="Duplessis S."/>
            <person name="Ehlting J."/>
            <person name="Ellis B."/>
            <person name="Gendler K."/>
            <person name="Goodstein D."/>
            <person name="Gribskov M."/>
            <person name="Grimwood J."/>
            <person name="Groover A."/>
            <person name="Gunter L."/>
            <person name="Hamberger B."/>
            <person name="Heinze B."/>
            <person name="Helariutta Y."/>
            <person name="Henrissat B."/>
            <person name="Holligan D."/>
            <person name="Holt R."/>
            <person name="Huang W."/>
            <person name="Islam-Faridi N."/>
            <person name="Jones S."/>
            <person name="Jones-Rhoades M."/>
            <person name="Jorgensen R."/>
            <person name="Joshi C."/>
            <person name="Kangasjarvi J."/>
            <person name="Karlsson J."/>
            <person name="Kelleher C."/>
            <person name="Kirkpatrick R."/>
            <person name="Kirst M."/>
            <person name="Kohler A."/>
            <person name="Kalluri U."/>
            <person name="Larimer F."/>
            <person name="Leebens-Mack J."/>
            <person name="Leple J.C."/>
            <person name="Locascio P."/>
            <person name="Lou Y."/>
            <person name="Lucas S."/>
            <person name="Martin F."/>
            <person name="Montanini B."/>
            <person name="Napoli C."/>
            <person name="Nelson D.R."/>
            <person name="Nelson C."/>
            <person name="Nieminen K."/>
            <person name="Nilsson O."/>
            <person name="Pereda V."/>
            <person name="Peter G."/>
            <person name="Philippe R."/>
            <person name="Pilate G."/>
            <person name="Poliakov A."/>
            <person name="Razumovskaya J."/>
            <person name="Richardson P."/>
            <person name="Rinaldi C."/>
            <person name="Ritland K."/>
            <person name="Rouze P."/>
            <person name="Ryaboy D."/>
            <person name="Schmutz J."/>
            <person name="Schrader J."/>
            <person name="Segerman B."/>
            <person name="Shin H."/>
            <person name="Siddiqui A."/>
            <person name="Sterky F."/>
            <person name="Terry A."/>
            <person name="Tsai C.J."/>
            <person name="Uberbacher E."/>
            <person name="Unneberg P."/>
            <person name="Vahala J."/>
            <person name="Wall K."/>
            <person name="Wessler S."/>
            <person name="Yang G."/>
            <person name="Yin T."/>
            <person name="Douglas C."/>
            <person name="Marra M."/>
            <person name="Sandberg G."/>
            <person name="Van de Peer Y."/>
            <person name="Rokhsar D."/>
        </authorList>
    </citation>
    <scope>NUCLEOTIDE SEQUENCE [LARGE SCALE GENOMIC DNA]</scope>
    <source>
        <strain evidence="4">cv. Nisqually</strain>
    </source>
</reference>
<accession>U5GEQ1</accession>
<organism evidence="3 4">
    <name type="scientific">Populus trichocarpa</name>
    <name type="common">Western balsam poplar</name>
    <name type="synonym">Populus balsamifera subsp. trichocarpa</name>
    <dbReference type="NCBI Taxonomy" id="3694"/>
    <lineage>
        <taxon>Eukaryota</taxon>
        <taxon>Viridiplantae</taxon>
        <taxon>Streptophyta</taxon>
        <taxon>Embryophyta</taxon>
        <taxon>Tracheophyta</taxon>
        <taxon>Spermatophyta</taxon>
        <taxon>Magnoliopsida</taxon>
        <taxon>eudicotyledons</taxon>
        <taxon>Gunneridae</taxon>
        <taxon>Pentapetalae</taxon>
        <taxon>rosids</taxon>
        <taxon>fabids</taxon>
        <taxon>Malpighiales</taxon>
        <taxon>Salicaceae</taxon>
        <taxon>Saliceae</taxon>
        <taxon>Populus</taxon>
    </lineage>
</organism>
<dbReference type="EMBL" id="CM009293">
    <property type="protein sequence ID" value="PNT40201.2"/>
    <property type="molecule type" value="Genomic_DNA"/>
</dbReference>
<dbReference type="eggNOG" id="ENOG502RBN6">
    <property type="taxonomic scope" value="Eukaryota"/>
</dbReference>
<dbReference type="InterPro" id="IPR044552">
    <property type="entry name" value="GLIP1-5/GLL25"/>
</dbReference>
<evidence type="ECO:0008006" key="5">
    <source>
        <dbReference type="Google" id="ProtNLM"/>
    </source>
</evidence>
<dbReference type="InterPro" id="IPR001087">
    <property type="entry name" value="GDSL"/>
</dbReference>
<dbReference type="FunCoup" id="U5GEQ1">
    <property type="interactions" value="82"/>
</dbReference>
<keyword evidence="4" id="KW-1185">Reference proteome</keyword>
<dbReference type="HOGENOM" id="CLU_015101_0_2_1"/>
<dbReference type="CDD" id="cd01837">
    <property type="entry name" value="SGNH_plant_lipase_like"/>
    <property type="match status" value="1"/>
</dbReference>
<dbReference type="PANTHER" id="PTHR45966">
    <property type="entry name" value="GDSL-LIKE LIPASE/ACYLHYDROLASE"/>
    <property type="match status" value="1"/>
</dbReference>
<comment type="similarity">
    <text evidence="1">Belongs to the 'GDSL' lipolytic enzyme family.</text>
</comment>
<proteinExistence type="inferred from homology"/>
<dbReference type="Pfam" id="PF00657">
    <property type="entry name" value="Lipase_GDSL"/>
    <property type="match status" value="1"/>
</dbReference>
<dbReference type="AlphaFoldDB" id="U5GEQ1"/>
<evidence type="ECO:0000256" key="2">
    <source>
        <dbReference type="ARBA" id="ARBA00022729"/>
    </source>
</evidence>
<gene>
    <name evidence="3" type="ORF">POPTR_004G084200</name>
</gene>
<name>U5GEQ1_POPTR</name>
<sequence length="384" mass="43053">MMDSIYVTTKVELKKIELTTKNMESSRFINICFLVFCASLIIPTRSHSYSHVALFIFGDSLYDVGNNNYLKNALARVNIKPYGETFFKYPTGRASDGRLIPDFVAEFAKLPLIPPYLQPGNRQFINGVNFASGGAGALVETNQRRVIDLKTQLRNFKNMEKQLIREKHGVAEVKTLLSKAVYIFSIGSNDYFVPFATNSTVLQSYSQEEYVKMVIGNITAVIQEIYKIGGRKFGLSKLTALGCDPALRALKLATTGGSGCMDEATMLAKLHNIALPEVLKELESHLKGFTYSIFDFYTTADERLNNPSKYGFKEVKMACCGSGPYRGSFTCGLKGYQVCDNVSEYLYFDAVHPTEKANYQFAKLMWKGSTQVVKPYNLKTLFEI</sequence>
<evidence type="ECO:0000256" key="1">
    <source>
        <dbReference type="ARBA" id="ARBA00008668"/>
    </source>
</evidence>
<evidence type="ECO:0000313" key="4">
    <source>
        <dbReference type="Proteomes" id="UP000006729"/>
    </source>
</evidence>
<dbReference type="SUPFAM" id="SSF52266">
    <property type="entry name" value="SGNH hydrolase"/>
    <property type="match status" value="1"/>
</dbReference>
<dbReference type="Proteomes" id="UP000006729">
    <property type="component" value="Chromosome 4"/>
</dbReference>
<protein>
    <recommendedName>
        <fullName evidence="5">GDSL esterase/lipase 1-like</fullName>
    </recommendedName>
</protein>
<dbReference type="PANTHER" id="PTHR45966:SF40">
    <property type="entry name" value="GDSL ESTERASE_LIPASE 1-LIKE"/>
    <property type="match status" value="1"/>
</dbReference>
<dbReference type="InterPro" id="IPR036514">
    <property type="entry name" value="SGNH_hydro_sf"/>
</dbReference>
<dbReference type="InParanoid" id="U5GEQ1"/>
<evidence type="ECO:0000313" key="3">
    <source>
        <dbReference type="EMBL" id="PNT40201.2"/>
    </source>
</evidence>
<keyword evidence="2" id="KW-0732">Signal</keyword>
<dbReference type="Gene3D" id="3.40.50.1110">
    <property type="entry name" value="SGNH hydrolase"/>
    <property type="match status" value="1"/>
</dbReference>
<dbReference type="GO" id="GO:0016298">
    <property type="term" value="F:lipase activity"/>
    <property type="evidence" value="ECO:0000318"/>
    <property type="project" value="GO_Central"/>
</dbReference>
<dbReference type="InterPro" id="IPR035669">
    <property type="entry name" value="SGNH_plant_lipase-like"/>
</dbReference>